<name>A0A645J387_9ZZZZ</name>
<dbReference type="AlphaFoldDB" id="A0A645J387"/>
<reference evidence="1" key="1">
    <citation type="submission" date="2019-08" db="EMBL/GenBank/DDBJ databases">
        <authorList>
            <person name="Kucharzyk K."/>
            <person name="Murdoch R.W."/>
            <person name="Higgins S."/>
            <person name="Loffler F."/>
        </authorList>
    </citation>
    <scope>NUCLEOTIDE SEQUENCE</scope>
</reference>
<proteinExistence type="predicted"/>
<comment type="caution">
    <text evidence="1">The sequence shown here is derived from an EMBL/GenBank/DDBJ whole genome shotgun (WGS) entry which is preliminary data.</text>
</comment>
<accession>A0A645J387</accession>
<protein>
    <submittedName>
        <fullName evidence="1">Uncharacterized protein</fullName>
    </submittedName>
</protein>
<sequence>MHVVTPVLPDTGKEQARVHVIRDVLTDLHIVVAVIRTRPNAEITDPGCGRGCHRIGSVVKGVDHDVEVGGHHAVVGHRIRLKRGSEKAHACRQGDGC</sequence>
<gene>
    <name evidence="1" type="ORF">SDC9_205602</name>
</gene>
<organism evidence="1">
    <name type="scientific">bioreactor metagenome</name>
    <dbReference type="NCBI Taxonomy" id="1076179"/>
    <lineage>
        <taxon>unclassified sequences</taxon>
        <taxon>metagenomes</taxon>
        <taxon>ecological metagenomes</taxon>
    </lineage>
</organism>
<evidence type="ECO:0000313" key="1">
    <source>
        <dbReference type="EMBL" id="MPN57906.1"/>
    </source>
</evidence>
<dbReference type="EMBL" id="VSSQ01130032">
    <property type="protein sequence ID" value="MPN57906.1"/>
    <property type="molecule type" value="Genomic_DNA"/>
</dbReference>